<dbReference type="EMBL" id="BNCQ01000019">
    <property type="protein sequence ID" value="GIM05631.1"/>
    <property type="molecule type" value="Genomic_DNA"/>
</dbReference>
<dbReference type="EMBL" id="BNCP01000001">
    <property type="protein sequence ID" value="GIL69890.1"/>
    <property type="molecule type" value="Genomic_DNA"/>
</dbReference>
<dbReference type="SMART" id="SM00220">
    <property type="entry name" value="S_TKc"/>
    <property type="match status" value="1"/>
</dbReference>
<gene>
    <name evidence="8" type="ORF">Vretifemale_686</name>
    <name evidence="9" type="ORF">Vretimale_10089</name>
</gene>
<keyword evidence="1" id="KW-0723">Serine/threonine-protein kinase</keyword>
<dbReference type="PANTHER" id="PTHR24353:SF147">
    <property type="entry name" value="CGMP-DEPENDENT SERINE_THREONIN PROTEIN KINASE-RELATED"/>
    <property type="match status" value="1"/>
</dbReference>
<evidence type="ECO:0000313" key="9">
    <source>
        <dbReference type="EMBL" id="GIM05631.1"/>
    </source>
</evidence>
<dbReference type="Proteomes" id="UP000747110">
    <property type="component" value="Unassembled WGS sequence"/>
</dbReference>
<evidence type="ECO:0000256" key="2">
    <source>
        <dbReference type="ARBA" id="ARBA00022679"/>
    </source>
</evidence>
<dbReference type="Gene3D" id="1.10.510.10">
    <property type="entry name" value="Transferase(Phosphotransferase) domain 1"/>
    <property type="match status" value="1"/>
</dbReference>
<dbReference type="PROSITE" id="PS50011">
    <property type="entry name" value="PROTEIN_KINASE_DOM"/>
    <property type="match status" value="1"/>
</dbReference>
<accession>A0A8J4BX99</accession>
<proteinExistence type="predicted"/>
<dbReference type="Pfam" id="PF00069">
    <property type="entry name" value="Pkinase"/>
    <property type="match status" value="1"/>
</dbReference>
<dbReference type="AlphaFoldDB" id="A0A8J4BX99"/>
<dbReference type="InterPro" id="IPR000719">
    <property type="entry name" value="Prot_kinase_dom"/>
</dbReference>
<name>A0A8J4BX99_9CHLO</name>
<feature type="region of interest" description="Disordered" evidence="6">
    <location>
        <begin position="564"/>
        <end position="611"/>
    </location>
</feature>
<comment type="caution">
    <text evidence="8">The sequence shown here is derived from an EMBL/GenBank/DDBJ whole genome shotgun (WGS) entry which is preliminary data.</text>
</comment>
<feature type="compositionally biased region" description="Low complexity" evidence="6">
    <location>
        <begin position="734"/>
        <end position="745"/>
    </location>
</feature>
<evidence type="ECO:0000313" key="8">
    <source>
        <dbReference type="EMBL" id="GIL69890.1"/>
    </source>
</evidence>
<feature type="compositionally biased region" description="Low complexity" evidence="6">
    <location>
        <begin position="574"/>
        <end position="602"/>
    </location>
</feature>
<dbReference type="InterPro" id="IPR008271">
    <property type="entry name" value="Ser/Thr_kinase_AS"/>
</dbReference>
<dbReference type="OrthoDB" id="4062651at2759"/>
<keyword evidence="2" id="KW-0808">Transferase</keyword>
<evidence type="ECO:0000256" key="1">
    <source>
        <dbReference type="ARBA" id="ARBA00022527"/>
    </source>
</evidence>
<keyword evidence="5" id="KW-0067">ATP-binding</keyword>
<feature type="domain" description="Protein kinase" evidence="7">
    <location>
        <begin position="279"/>
        <end position="538"/>
    </location>
</feature>
<protein>
    <recommendedName>
        <fullName evidence="7">Protein kinase domain-containing protein</fullName>
    </recommendedName>
</protein>
<keyword evidence="4" id="KW-0418">Kinase</keyword>
<feature type="region of interest" description="Disordered" evidence="6">
    <location>
        <begin position="58"/>
        <end position="83"/>
    </location>
</feature>
<feature type="region of interest" description="Disordered" evidence="6">
    <location>
        <begin position="214"/>
        <end position="234"/>
    </location>
</feature>
<evidence type="ECO:0000256" key="3">
    <source>
        <dbReference type="ARBA" id="ARBA00022741"/>
    </source>
</evidence>
<evidence type="ECO:0000256" key="4">
    <source>
        <dbReference type="ARBA" id="ARBA00022777"/>
    </source>
</evidence>
<feature type="region of interest" description="Disordered" evidence="6">
    <location>
        <begin position="16"/>
        <end position="45"/>
    </location>
</feature>
<dbReference type="GO" id="GO:0005524">
    <property type="term" value="F:ATP binding"/>
    <property type="evidence" value="ECO:0007669"/>
    <property type="project" value="UniProtKB-KW"/>
</dbReference>
<sequence length="763" mass="79397">MAFFVRCISGNSLKGLVRGEGDDDDLGGSGGSTTPNDTAHGGSKFSSYSWKRLSAKSRSSLNSPKNHYTPPLSATSADGTGLPRAAMEPVMERTRSALTDLEAVKFLIEDWSHRQWRPATPQDQERFDRLEQSDIQPLVALGEGAYGSVNLCRIPAKLPGIVAASPSAVALTTGPVMTMDRGARTRSVNSGTIVSNLAETTGLAVASGRSASAAGSLSHNERPNRSATSGITSGCGEYVSSSDANESSLLRTPAAPADLDMDLDSAAMADAQQSPSPLPDSGEAAATGGIGLGKHSPSVNDPQLIVAVKRVPLGWNQERELMQLHRCQQCPFIVRLFGFVDDGTEHCNYVMEWAEGGDLGVMLASLKDRRGADKQRLLMSEASARYYMGCLLLALEFLHGHGLLHRDIKPSNLLLTSDGTAKLADLGFTVALDANGHTVGCCGTAGYIAPEVYAYGTSKSRMSYGVPADIWSAGATLYQTLTGHVVTDNPDELLKKGWRPPTHPRFTHQLQDLLNRMLSAKPTTRPQSATSVMRHPWFAGFDWAALREGRMKAPYVPADHRCRPHRGSAASGETVANVSPSAAAVTSPLPTPAAATAPSSVPQARGSHHPLGGGQRLATVIEGVSTQPNALAEGGKVMQRSALSGRGEGSIKRGREGLVRDGASFETALGTVTTAEVRAVAEGAAAAAAAAAAIAATSSVASDVARMSSGGGGLGDASGSGSGGLPLDPNNQTQGGQRHGAAQPHAHGHGLSVRFALGVAECA</sequence>
<organism evidence="8 10">
    <name type="scientific">Volvox reticuliferus</name>
    <dbReference type="NCBI Taxonomy" id="1737510"/>
    <lineage>
        <taxon>Eukaryota</taxon>
        <taxon>Viridiplantae</taxon>
        <taxon>Chlorophyta</taxon>
        <taxon>core chlorophytes</taxon>
        <taxon>Chlorophyceae</taxon>
        <taxon>CS clade</taxon>
        <taxon>Chlamydomonadales</taxon>
        <taxon>Volvocaceae</taxon>
        <taxon>Volvox</taxon>
    </lineage>
</organism>
<dbReference type="SUPFAM" id="SSF56112">
    <property type="entry name" value="Protein kinase-like (PK-like)"/>
    <property type="match status" value="1"/>
</dbReference>
<evidence type="ECO:0000256" key="6">
    <source>
        <dbReference type="SAM" id="MobiDB-lite"/>
    </source>
</evidence>
<dbReference type="Proteomes" id="UP000722791">
    <property type="component" value="Unassembled WGS sequence"/>
</dbReference>
<reference evidence="8" key="1">
    <citation type="journal article" date="2021" name="Proc. Natl. Acad. Sci. U.S.A.">
        <title>Three genomes in the algal genus Volvox reveal the fate of a haploid sex-determining region after a transition to homothallism.</title>
        <authorList>
            <person name="Yamamoto K."/>
            <person name="Hamaji T."/>
            <person name="Kawai-Toyooka H."/>
            <person name="Matsuzaki R."/>
            <person name="Takahashi F."/>
            <person name="Nishimura Y."/>
            <person name="Kawachi M."/>
            <person name="Noguchi H."/>
            <person name="Minakuchi Y."/>
            <person name="Umen J.G."/>
            <person name="Toyoda A."/>
            <person name="Nozaki H."/>
        </authorList>
    </citation>
    <scope>NUCLEOTIDE SEQUENCE</scope>
    <source>
        <strain evidence="9">NIES-3785</strain>
        <strain evidence="8">NIES-3786</strain>
    </source>
</reference>
<dbReference type="InterPro" id="IPR011009">
    <property type="entry name" value="Kinase-like_dom_sf"/>
</dbReference>
<evidence type="ECO:0000259" key="7">
    <source>
        <dbReference type="PROSITE" id="PS50011"/>
    </source>
</evidence>
<keyword evidence="10" id="KW-1185">Reference proteome</keyword>
<feature type="region of interest" description="Disordered" evidence="6">
    <location>
        <begin position="705"/>
        <end position="747"/>
    </location>
</feature>
<keyword evidence="3" id="KW-0547">Nucleotide-binding</keyword>
<evidence type="ECO:0000313" key="10">
    <source>
        <dbReference type="Proteomes" id="UP000747110"/>
    </source>
</evidence>
<dbReference type="PANTHER" id="PTHR24353">
    <property type="entry name" value="CYCLIC NUCLEOTIDE-DEPENDENT PROTEIN KINASE"/>
    <property type="match status" value="1"/>
</dbReference>
<feature type="compositionally biased region" description="Gly residues" evidence="6">
    <location>
        <begin position="709"/>
        <end position="724"/>
    </location>
</feature>
<dbReference type="PROSITE" id="PS00108">
    <property type="entry name" value="PROTEIN_KINASE_ST"/>
    <property type="match status" value="1"/>
</dbReference>
<feature type="region of interest" description="Disordered" evidence="6">
    <location>
        <begin position="269"/>
        <end position="295"/>
    </location>
</feature>
<evidence type="ECO:0000256" key="5">
    <source>
        <dbReference type="ARBA" id="ARBA00022840"/>
    </source>
</evidence>
<feature type="compositionally biased region" description="Polar residues" evidence="6">
    <location>
        <begin position="58"/>
        <end position="78"/>
    </location>
</feature>
<dbReference type="GO" id="GO:0004674">
    <property type="term" value="F:protein serine/threonine kinase activity"/>
    <property type="evidence" value="ECO:0007669"/>
    <property type="project" value="UniProtKB-KW"/>
</dbReference>